<evidence type="ECO:0000313" key="2">
    <source>
        <dbReference type="EMBL" id="URE17099.1"/>
    </source>
</evidence>
<evidence type="ECO:0000256" key="1">
    <source>
        <dbReference type="SAM" id="Phobius"/>
    </source>
</evidence>
<protein>
    <submittedName>
        <fullName evidence="2">Protein TRANSPARENT TESTA</fullName>
    </submittedName>
</protein>
<keyword evidence="1" id="KW-1133">Transmembrane helix</keyword>
<keyword evidence="1" id="KW-0472">Membrane</keyword>
<dbReference type="AlphaFoldDB" id="A0A9E7GKD1"/>
<dbReference type="OrthoDB" id="2126698at2759"/>
<keyword evidence="1" id="KW-0812">Transmembrane</keyword>
<proteinExistence type="predicted"/>
<sequence>MIGRLALYGHVGDLELASFSIATTVVASFVFGFMVSTLISLTSFGKEGKETLVVWLEVAINNDAYENQKIIF</sequence>
<name>A0A9E7GKD1_9LILI</name>
<gene>
    <name evidence="2" type="ORF">MUK42_11570</name>
</gene>
<evidence type="ECO:0000313" key="3">
    <source>
        <dbReference type="Proteomes" id="UP001055439"/>
    </source>
</evidence>
<keyword evidence="3" id="KW-1185">Reference proteome</keyword>
<dbReference type="EMBL" id="CP097509">
    <property type="protein sequence ID" value="URE17099.1"/>
    <property type="molecule type" value="Genomic_DNA"/>
</dbReference>
<reference evidence="2" key="1">
    <citation type="submission" date="2022-05" db="EMBL/GenBank/DDBJ databases">
        <title>The Musa troglodytarum L. genome provides insights into the mechanism of non-climacteric behaviour and enrichment of carotenoids.</title>
        <authorList>
            <person name="Wang J."/>
        </authorList>
    </citation>
    <scope>NUCLEOTIDE SEQUENCE</scope>
    <source>
        <tissue evidence="2">Leaf</tissue>
    </source>
</reference>
<dbReference type="Proteomes" id="UP001055439">
    <property type="component" value="Chromosome 7"/>
</dbReference>
<organism evidence="2 3">
    <name type="scientific">Musa troglodytarum</name>
    <name type="common">fe'i banana</name>
    <dbReference type="NCBI Taxonomy" id="320322"/>
    <lineage>
        <taxon>Eukaryota</taxon>
        <taxon>Viridiplantae</taxon>
        <taxon>Streptophyta</taxon>
        <taxon>Embryophyta</taxon>
        <taxon>Tracheophyta</taxon>
        <taxon>Spermatophyta</taxon>
        <taxon>Magnoliopsida</taxon>
        <taxon>Liliopsida</taxon>
        <taxon>Zingiberales</taxon>
        <taxon>Musaceae</taxon>
        <taxon>Musa</taxon>
    </lineage>
</organism>
<accession>A0A9E7GKD1</accession>
<feature type="transmembrane region" description="Helical" evidence="1">
    <location>
        <begin position="16"/>
        <end position="39"/>
    </location>
</feature>